<dbReference type="EMBL" id="KM924295">
    <property type="protein sequence ID" value="AIU39567.1"/>
    <property type="molecule type" value="Genomic_DNA"/>
</dbReference>
<evidence type="ECO:0000313" key="6">
    <source>
        <dbReference type="Proteomes" id="UP000124452"/>
    </source>
</evidence>
<sequence>MNPELGSSIIMVHPSRFSVPLFEILQGKYSYVKGQTLHSSLRNPGVFSRQLFVHLYKRSLSRCTYDEVLSDWQLFEEGIRSRWRGSRTESGAFKTSTFQSWVDTVKMTLDQLLLNNIYHILHTRTNLSYERYVDWVVAVGLVPLFVSQPDRALMKSITSKFSALSAGLGLDKYKTMKTVLMTFKQELTSVLETITSIYIPDFSEVQLYFDCATTRYYGVYQDKKINVEVINRPIIYGGTVTFDSPVQRLFNTVMSCHRTAEHAKLCQLLNTAPMKAIVGTNSNNLYKDILEHLDKSSQKSDPKKEMLQLLIKLAENKTVSGITDVVEDFVTDVSQNIVDRNKLFGGPGGAAESTAQGLKKHVSGTVFKCLTNQINEQFDTIDKLVKEREMIIKKVNTLETHLHQCRVEDKKAGFAGWGGGGGSGGANNLLIADTLKSLINIHDSNLSLQSSSVNRGESVHNSFLSQYVPPFRELSQDLTSLWESEVFETFKLTPVIDNQGQRLYVKYSQDTVSVLLGPFTYVIAKMYEMELITDVHSSLSLNEIADGLYKSSRLYVYMQDVGAKYNPEALQLQESGTADAGTSRPLKAPEQTPVTPFLFPAFQGQHGYP</sequence>
<accession>A0A0B4Q5J5</accession>
<dbReference type="Pfam" id="PF01763">
    <property type="entry name" value="Herpes_UL6"/>
    <property type="match status" value="1"/>
</dbReference>
<evidence type="ECO:0000256" key="2">
    <source>
        <dbReference type="ARBA" id="ARBA00022612"/>
    </source>
</evidence>
<keyword evidence="3" id="KW-0946">Virion</keyword>
<keyword evidence="2" id="KW-1188">Viral release from host cell</keyword>
<dbReference type="HAMAP" id="MF_04012">
    <property type="entry name" value="HSV_PORTL"/>
    <property type="match status" value="1"/>
</dbReference>
<proteinExistence type="inferred from homology"/>
<dbReference type="GO" id="GO:0044423">
    <property type="term" value="C:virion component"/>
    <property type="evidence" value="ECO:0007669"/>
    <property type="project" value="UniProtKB-KW"/>
</dbReference>
<dbReference type="RefSeq" id="YP_009118432.1">
    <property type="nucleotide sequence ID" value="NC_026421.1"/>
</dbReference>
<gene>
    <name evidence="5" type="primary">ORF43</name>
</gene>
<keyword evidence="4" id="KW-0231">Viral genome packaging</keyword>
<evidence type="ECO:0000256" key="3">
    <source>
        <dbReference type="ARBA" id="ARBA00022844"/>
    </source>
</evidence>
<organism evidence="5 6">
    <name type="scientific">Equid gammaherpesvirus 5</name>
    <dbReference type="NCBI Taxonomy" id="10371"/>
    <lineage>
        <taxon>Viruses</taxon>
        <taxon>Duplodnaviria</taxon>
        <taxon>Heunggongvirae</taxon>
        <taxon>Peploviricota</taxon>
        <taxon>Herviviricetes</taxon>
        <taxon>Herpesvirales</taxon>
        <taxon>Orthoherpesviridae</taxon>
        <taxon>Gammaherpesvirinae</taxon>
        <taxon>Percavirus</taxon>
        <taxon>Percavirus equidgamma5</taxon>
    </lineage>
</organism>
<keyword evidence="6" id="KW-1185">Reference proteome</keyword>
<dbReference type="GeneID" id="23104179"/>
<dbReference type="KEGG" id="vg:23104179"/>
<protein>
    <submittedName>
        <fullName evidence="5">Capsid portal protein</fullName>
    </submittedName>
</protein>
<evidence type="ECO:0000313" key="5">
    <source>
        <dbReference type="EMBL" id="AIU39567.1"/>
    </source>
</evidence>
<dbReference type="GO" id="GO:0051276">
    <property type="term" value="P:chromosome organization"/>
    <property type="evidence" value="ECO:0007669"/>
    <property type="project" value="InterPro"/>
</dbReference>
<dbReference type="InterPro" id="IPR002660">
    <property type="entry name" value="Herpes_Portal"/>
</dbReference>
<keyword evidence="1" id="KW-1048">Host nucleus</keyword>
<evidence type="ECO:0000256" key="4">
    <source>
        <dbReference type="ARBA" id="ARBA00023219"/>
    </source>
</evidence>
<reference evidence="5 6" key="1">
    <citation type="journal article" date="2015" name="Genome Announc.">
        <title>Genome sequences of equid herpesviruses 2 and 5.</title>
        <authorList>
            <person name="Wilkie G.S."/>
            <person name="Kerr K."/>
            <person name="Stewart J.P."/>
            <person name="Studdert M.J."/>
            <person name="Davison A.J."/>
        </authorList>
    </citation>
    <scope>NUCLEOTIDE SEQUENCE [LARGE SCALE GENOMIC DNA]</scope>
    <source>
        <strain evidence="5">2-141/67</strain>
    </source>
</reference>
<dbReference type="OrthoDB" id="2470at10239"/>
<name>A0A0B4Q5J5_9GAMA</name>
<dbReference type="Proteomes" id="UP000124452">
    <property type="component" value="Segment"/>
</dbReference>
<evidence type="ECO:0000256" key="1">
    <source>
        <dbReference type="ARBA" id="ARBA00022562"/>
    </source>
</evidence>